<gene>
    <name evidence="1" type="ORF">EAUS1353_LOCUS17</name>
</gene>
<reference evidence="1" key="1">
    <citation type="submission" date="2021-01" db="EMBL/GenBank/DDBJ databases">
        <authorList>
            <person name="Corre E."/>
            <person name="Pelletier E."/>
            <person name="Niang G."/>
            <person name="Scheremetjew M."/>
            <person name="Finn R."/>
            <person name="Kale V."/>
            <person name="Holt S."/>
            <person name="Cochrane G."/>
            <person name="Meng A."/>
            <person name="Brown T."/>
            <person name="Cohen L."/>
        </authorList>
    </citation>
    <scope>NUCLEOTIDE SEQUENCE</scope>
    <source>
        <strain evidence="1">CCMP3124</strain>
    </source>
</reference>
<accession>A0A7S1XGS3</accession>
<organism evidence="1">
    <name type="scientific">Erythrolobus australicus</name>
    <dbReference type="NCBI Taxonomy" id="1077150"/>
    <lineage>
        <taxon>Eukaryota</taxon>
        <taxon>Rhodophyta</taxon>
        <taxon>Bangiophyceae</taxon>
        <taxon>Porphyridiales</taxon>
        <taxon>Porphyridiaceae</taxon>
        <taxon>Erythrolobus</taxon>
    </lineage>
</organism>
<evidence type="ECO:0008006" key="2">
    <source>
        <dbReference type="Google" id="ProtNLM"/>
    </source>
</evidence>
<dbReference type="AlphaFoldDB" id="A0A7S1XGS3"/>
<name>A0A7S1XGS3_9RHOD</name>
<dbReference type="Gene3D" id="1.25.40.10">
    <property type="entry name" value="Tetratricopeptide repeat domain"/>
    <property type="match status" value="1"/>
</dbReference>
<dbReference type="InterPro" id="IPR011990">
    <property type="entry name" value="TPR-like_helical_dom_sf"/>
</dbReference>
<dbReference type="EMBL" id="HBGI01000020">
    <property type="protein sequence ID" value="CAD9238288.1"/>
    <property type="molecule type" value="Transcribed_RNA"/>
</dbReference>
<protein>
    <recommendedName>
        <fullName evidence="2">Pentacotripeptide-repeat region of PRORP domain-containing protein</fullName>
    </recommendedName>
</protein>
<proteinExistence type="predicted"/>
<evidence type="ECO:0000313" key="1">
    <source>
        <dbReference type="EMBL" id="CAD9238288.1"/>
    </source>
</evidence>
<sequence length="154" mass="16627">MLGFVCAAGCGATGNAATARRALCGRASARRGGRAAVRMAGEVEAAWTQFAAKMKEADESPPVDAWNELLQVAADANDFERGAWIMNTMRDTGRRPSAGSYEIMLESCIRTQNNKGAFFLVEQMYNDKVPFGDVSLPDGMEDTLRAILPPDAFN</sequence>